<proteinExistence type="predicted"/>
<evidence type="ECO:0000256" key="1">
    <source>
        <dbReference type="SAM" id="Phobius"/>
    </source>
</evidence>
<dbReference type="Proteomes" id="UP000782312">
    <property type="component" value="Unassembled WGS sequence"/>
</dbReference>
<dbReference type="AlphaFoldDB" id="A0A932I221"/>
<feature type="transmembrane region" description="Helical" evidence="1">
    <location>
        <begin position="69"/>
        <end position="87"/>
    </location>
</feature>
<evidence type="ECO:0000313" key="2">
    <source>
        <dbReference type="EMBL" id="MBI3128480.1"/>
    </source>
</evidence>
<feature type="transmembrane region" description="Helical" evidence="1">
    <location>
        <begin position="30"/>
        <end position="57"/>
    </location>
</feature>
<organism evidence="2 3">
    <name type="scientific">Tectimicrobiota bacterium</name>
    <dbReference type="NCBI Taxonomy" id="2528274"/>
    <lineage>
        <taxon>Bacteria</taxon>
        <taxon>Pseudomonadati</taxon>
        <taxon>Nitrospinota/Tectimicrobiota group</taxon>
        <taxon>Candidatus Tectimicrobiota</taxon>
    </lineage>
</organism>
<protein>
    <submittedName>
        <fullName evidence="2">DUF2304 family protein</fullName>
    </submittedName>
</protein>
<sequence length="122" mass="13588">MSGAFLFFANLVGLLLAAYALRLVIRVRLYVGYAVAWLILIAAGLLALDLPVFWPLLRRMAGTPDTQQAWMLMVLAGVVFILVYFSVQLTILSKRISDIARHLALRETPPPRPGDGAEERHE</sequence>
<dbReference type="EMBL" id="JACPUR010000030">
    <property type="protein sequence ID" value="MBI3128480.1"/>
    <property type="molecule type" value="Genomic_DNA"/>
</dbReference>
<reference evidence="2" key="1">
    <citation type="submission" date="2020-07" db="EMBL/GenBank/DDBJ databases">
        <title>Huge and variable diversity of episymbiotic CPR bacteria and DPANN archaea in groundwater ecosystems.</title>
        <authorList>
            <person name="He C.Y."/>
            <person name="Keren R."/>
            <person name="Whittaker M."/>
            <person name="Farag I.F."/>
            <person name="Doudna J."/>
            <person name="Cate J.H.D."/>
            <person name="Banfield J.F."/>
        </authorList>
    </citation>
    <scope>NUCLEOTIDE SEQUENCE</scope>
    <source>
        <strain evidence="2">NC_groundwater_763_Ag_S-0.2um_68_21</strain>
    </source>
</reference>
<accession>A0A932I221</accession>
<keyword evidence="1" id="KW-0812">Transmembrane</keyword>
<comment type="caution">
    <text evidence="2">The sequence shown here is derived from an EMBL/GenBank/DDBJ whole genome shotgun (WGS) entry which is preliminary data.</text>
</comment>
<gene>
    <name evidence="2" type="ORF">HYZ11_12815</name>
</gene>
<evidence type="ECO:0000313" key="3">
    <source>
        <dbReference type="Proteomes" id="UP000782312"/>
    </source>
</evidence>
<dbReference type="InterPro" id="IPR019277">
    <property type="entry name" value="DUF2304"/>
</dbReference>
<keyword evidence="1" id="KW-1133">Transmembrane helix</keyword>
<keyword evidence="1" id="KW-0472">Membrane</keyword>
<dbReference type="Pfam" id="PF10066">
    <property type="entry name" value="DUF2304"/>
    <property type="match status" value="1"/>
</dbReference>
<name>A0A932I221_UNCTE</name>